<gene>
    <name evidence="7" type="ORF">RFI_11679</name>
</gene>
<dbReference type="Pfam" id="PF13901">
    <property type="entry name" value="RH_dom"/>
    <property type="match status" value="1"/>
</dbReference>
<dbReference type="AlphaFoldDB" id="X6NIC7"/>
<feature type="compositionally biased region" description="Polar residues" evidence="5">
    <location>
        <begin position="1"/>
        <end position="19"/>
    </location>
</feature>
<dbReference type="InterPro" id="IPR051366">
    <property type="entry name" value="DEF8"/>
</dbReference>
<comment type="caution">
    <text evidence="7">The sequence shown here is derived from an EMBL/GenBank/DDBJ whole genome shotgun (WGS) entry which is preliminary data.</text>
</comment>
<dbReference type="EMBL" id="ASPP01008514">
    <property type="protein sequence ID" value="ETO25459.1"/>
    <property type="molecule type" value="Genomic_DNA"/>
</dbReference>
<reference evidence="7 8" key="1">
    <citation type="journal article" date="2013" name="Curr. Biol.">
        <title>The Genome of the Foraminiferan Reticulomyxa filosa.</title>
        <authorList>
            <person name="Glockner G."/>
            <person name="Hulsmann N."/>
            <person name="Schleicher M."/>
            <person name="Noegel A.A."/>
            <person name="Eichinger L."/>
            <person name="Gallinger C."/>
            <person name="Pawlowski J."/>
            <person name="Sierra R."/>
            <person name="Euteneuer U."/>
            <person name="Pillet L."/>
            <person name="Moustafa A."/>
            <person name="Platzer M."/>
            <person name="Groth M."/>
            <person name="Szafranski K."/>
            <person name="Schliwa M."/>
        </authorList>
    </citation>
    <scope>NUCLEOTIDE SEQUENCE [LARGE SCALE GENOMIC DNA]</scope>
</reference>
<evidence type="ECO:0000256" key="4">
    <source>
        <dbReference type="ARBA" id="ARBA00022833"/>
    </source>
</evidence>
<evidence type="ECO:0000259" key="6">
    <source>
        <dbReference type="SMART" id="SM01175"/>
    </source>
</evidence>
<keyword evidence="8" id="KW-1185">Reference proteome</keyword>
<accession>X6NIC7</accession>
<evidence type="ECO:0000256" key="2">
    <source>
        <dbReference type="ARBA" id="ARBA00022737"/>
    </source>
</evidence>
<keyword evidence="2" id="KW-0677">Repeat</keyword>
<dbReference type="OMA" id="QCQKPIS"/>
<evidence type="ECO:0000256" key="5">
    <source>
        <dbReference type="SAM" id="MobiDB-lite"/>
    </source>
</evidence>
<proteinExistence type="predicted"/>
<name>X6NIC7_RETFI</name>
<dbReference type="PANTHER" id="PTHR12326:SF3">
    <property type="entry name" value="DIFFERENTIALLY EXPRESSED IN FDCP 8 HOMOLOG"/>
    <property type="match status" value="1"/>
</dbReference>
<dbReference type="OrthoDB" id="62364at2759"/>
<dbReference type="SMART" id="SM01175">
    <property type="entry name" value="DUF4206"/>
    <property type="match status" value="1"/>
</dbReference>
<evidence type="ECO:0000313" key="7">
    <source>
        <dbReference type="EMBL" id="ETO25459.1"/>
    </source>
</evidence>
<keyword evidence="1" id="KW-0479">Metal-binding</keyword>
<dbReference type="PANTHER" id="PTHR12326">
    <property type="entry name" value="PLECKSTRIN HOMOLOGY DOMAIN CONTAINING PROTEIN"/>
    <property type="match status" value="1"/>
</dbReference>
<sequence length="309" mass="35244">MFSINGQTHSSCEPRNVESQGMGHNRFMTPTINSGESEYCNSDLASHDNNSDLHSHPKSKSTNWVSGTLFLHASCQKNGKCATCREQLTSNMLGRPKYHYCRYTGALHCDSCHQLEMAVIPHRVLQDLDCRPAKVCKAAKRYLDQMFDIPCISISMFNSDVIQKNRMLKDLSISLKQLEYMSKYVEICSNRERLEQTIGDLKRLLTLRGLLSLHDIVEVLLNDLGQRISKLCDIVGKHIIECGNCKSSAHQCSICKSTELLFEFQKTTFVCKCGEMCHHKCSELHRSQCSRTKKRLMFSTNPQSFYKPE</sequence>
<dbReference type="InterPro" id="IPR025258">
    <property type="entry name" value="RH_dom"/>
</dbReference>
<feature type="domain" description="Rubicon Homology" evidence="6">
    <location>
        <begin position="99"/>
        <end position="296"/>
    </location>
</feature>
<keyword evidence="4" id="KW-0862">Zinc</keyword>
<evidence type="ECO:0000313" key="8">
    <source>
        <dbReference type="Proteomes" id="UP000023152"/>
    </source>
</evidence>
<dbReference type="GO" id="GO:0008270">
    <property type="term" value="F:zinc ion binding"/>
    <property type="evidence" value="ECO:0007669"/>
    <property type="project" value="UniProtKB-KW"/>
</dbReference>
<evidence type="ECO:0000256" key="3">
    <source>
        <dbReference type="ARBA" id="ARBA00022771"/>
    </source>
</evidence>
<keyword evidence="3" id="KW-0863">Zinc-finger</keyword>
<dbReference type="Proteomes" id="UP000023152">
    <property type="component" value="Unassembled WGS sequence"/>
</dbReference>
<organism evidence="7 8">
    <name type="scientific">Reticulomyxa filosa</name>
    <dbReference type="NCBI Taxonomy" id="46433"/>
    <lineage>
        <taxon>Eukaryota</taxon>
        <taxon>Sar</taxon>
        <taxon>Rhizaria</taxon>
        <taxon>Retaria</taxon>
        <taxon>Foraminifera</taxon>
        <taxon>Monothalamids</taxon>
        <taxon>Reticulomyxidae</taxon>
        <taxon>Reticulomyxa</taxon>
    </lineage>
</organism>
<evidence type="ECO:0000256" key="1">
    <source>
        <dbReference type="ARBA" id="ARBA00022723"/>
    </source>
</evidence>
<protein>
    <submittedName>
        <fullName evidence="7">Pleckstrin domain containing protein</fullName>
    </submittedName>
</protein>
<feature type="region of interest" description="Disordered" evidence="5">
    <location>
        <begin position="1"/>
        <end position="28"/>
    </location>
</feature>